<dbReference type="SMART" id="SM00255">
    <property type="entry name" value="TIR"/>
    <property type="match status" value="1"/>
</dbReference>
<evidence type="ECO:0000256" key="4">
    <source>
        <dbReference type="ARBA" id="ARBA00022741"/>
    </source>
</evidence>
<dbReference type="Pfam" id="PF07725">
    <property type="entry name" value="LRR_3"/>
    <property type="match status" value="2"/>
</dbReference>
<dbReference type="Pfam" id="PF00931">
    <property type="entry name" value="NB-ARC"/>
    <property type="match status" value="1"/>
</dbReference>
<dbReference type="InterPro" id="IPR042197">
    <property type="entry name" value="Apaf_helical"/>
</dbReference>
<keyword evidence="5" id="KW-0378">Hydrolase</keyword>
<dbReference type="InterPro" id="IPR002182">
    <property type="entry name" value="NB-ARC"/>
</dbReference>
<dbReference type="GO" id="GO:0043531">
    <property type="term" value="F:ADP binding"/>
    <property type="evidence" value="ECO:0007669"/>
    <property type="project" value="InterPro"/>
</dbReference>
<evidence type="ECO:0000256" key="5">
    <source>
        <dbReference type="ARBA" id="ARBA00022801"/>
    </source>
</evidence>
<evidence type="ECO:0000256" key="2">
    <source>
        <dbReference type="ARBA" id="ARBA00022614"/>
    </source>
</evidence>
<dbReference type="PROSITE" id="PS50104">
    <property type="entry name" value="TIR"/>
    <property type="match status" value="1"/>
</dbReference>
<evidence type="ECO:0000313" key="11">
    <source>
        <dbReference type="EMBL" id="AXU93618.1"/>
    </source>
</evidence>
<evidence type="ECO:0000256" key="9">
    <source>
        <dbReference type="ARBA" id="ARBA00047304"/>
    </source>
</evidence>
<reference evidence="11" key="1">
    <citation type="submission" date="2018-03" db="EMBL/GenBank/DDBJ databases">
        <title>Modulation of ACD6 dependent hyperimmunity by natural alleles of an Arabidopsis thaliana NLR resistance gene.</title>
        <authorList>
            <person name="Zhu W."/>
            <person name="Zaidem M."/>
            <person name="Van de Weyer A.-L."/>
            <person name="Gutaker R.M."/>
            <person name="Chae E."/>
            <person name="Kim S.-T."/>
            <person name="Bemm F."/>
            <person name="Li L."/>
            <person name="Schwab R."/>
            <person name="Unger F."/>
            <person name="Beha M.J."/>
            <person name="Demar M."/>
            <person name="Weigel D."/>
        </authorList>
    </citation>
    <scope>NUCLEOTIDE SEQUENCE</scope>
    <source>
        <strain evidence="11">Etna-2 RPP4/5-T008</strain>
    </source>
</reference>
<dbReference type="PANTHER" id="PTHR11017:SF274">
    <property type="entry name" value="ADP-RIBOSYL CYCLASE_CYCLIC ADP-RIBOSE HYDROLASE-RELATED"/>
    <property type="match status" value="1"/>
</dbReference>
<dbReference type="SUPFAM" id="SSF52058">
    <property type="entry name" value="L domain-like"/>
    <property type="match status" value="2"/>
</dbReference>
<dbReference type="Pfam" id="PF01582">
    <property type="entry name" value="TIR"/>
    <property type="match status" value="1"/>
</dbReference>
<dbReference type="InterPro" id="IPR035897">
    <property type="entry name" value="Toll_tir_struct_dom_sf"/>
</dbReference>
<dbReference type="InterPro" id="IPR036390">
    <property type="entry name" value="WH_DNA-bd_sf"/>
</dbReference>
<comment type="catalytic activity">
    <reaction evidence="9">
        <text>NAD(+) + H2O = ADP-D-ribose + nicotinamide + H(+)</text>
        <dbReference type="Rhea" id="RHEA:16301"/>
        <dbReference type="ChEBI" id="CHEBI:15377"/>
        <dbReference type="ChEBI" id="CHEBI:15378"/>
        <dbReference type="ChEBI" id="CHEBI:17154"/>
        <dbReference type="ChEBI" id="CHEBI:57540"/>
        <dbReference type="ChEBI" id="CHEBI:57967"/>
        <dbReference type="EC" id="3.2.2.6"/>
    </reaction>
    <physiologicalReaction direction="left-to-right" evidence="9">
        <dbReference type="Rhea" id="RHEA:16302"/>
    </physiologicalReaction>
</comment>
<feature type="domain" description="TIR" evidence="10">
    <location>
        <begin position="7"/>
        <end position="171"/>
    </location>
</feature>
<sequence length="1250" mass="142679">MAAASSSGSDIFPSFSGEDVRKNFLSHLLKELNRRSINTFMDHVIERSCIIADALISAIREARISIVIFSKNYAASTWCLNELVEIDNCSKYFGQKVIPVFYDVDPSHVRKQIGEFGKVFKKTCEDKPADQKQRWVKALTDISNIAGEDLRNGPNDAHMVEKIANDVSNKLFHPPKGFGDLVGIEDHIEAIKSILCLESKEAKIMAGIWGQSGIGKSTIGRALFSQLSSQFPLRAFVTYKSTSGSDVSGMKLSWEKELLSEILGQKDIKIDHFGVVEQRLKHKKVLILLDDVDSLEFLKTLVGKAEWFGSGSRIIVITQDRQLLKAHEIDLVYEVKLPSQGLALQMISQYAFGKDTPPDDFKALAFEVAELAGSLPLGLSVLGSSLKGRDKDEWVKMMPRLRNDSDDKIEETLRVCYDRLNKKNRELFKCIACFFNGFKVSNVKELLEDDVGLTMLVEKSLIRITPDGDIEMHNLLEKLGREIDRAKSKGNPGKRQFLTNFEDIQEGTETLLGIRLPHPGYLTTRSFLIDDKLFKGMRNLQYLEIGYWSDGDLPQSLVYLPLKLRLLEWVYCPLKSLPSTFRAEYLVKLIMKNSKLEKLWEGTLPLGSLKKMNLWYSNNLKEIPDLSLAINLEELNLSECESLVTLPSSIQNAIKLRTLYCSGVILIDLKSLEGMCNLEYLSVDCSRMEGTQGIVYFPSKLRLLLWNNCPLKRLHSNFKVEYLVKLRMENSDLEKLWDGTQPLGRLKQMFLRGSKYLKEIPDLSLAINLEELDLRGCESLVTLPSSIQNATKLIFLDMKYCKKLESFPTDLNLESFEYLNLTGCPNLRNFPAIKMGCSDVDFPEGRNEIVVKDCFWNKNLPAGLDYLDCLMRCMPCEFRPEYLTFLDVRGYKHEKLWEGIQSLGSLERMDLSESENLTEIPDLSKATNLVNLNLSNCKSLVTLPSTIGTLQKLYTLEMKECTGLKVLPIDVNLSSLKMLDLSGCSSLRTFPLISTSIECLYLENTAIEEVPCCIENFSRLTELLMYCCQRLKNISPNIFRLTNLMVADFTDCRGVIKALSDATVVATMEDHVSCVPLSENIEYTCERFWDALYDDDYKNYVVDWRLRRESFSFCNCFKLERDARELILRSCFKHACVVVEPPSEGKAFYPSLKVNVGFNGKQYQKSFFEDADLQFCKTDHLFFCSFKIWSEWTFNDVEFKFCCSNRIKECGVRLLYVYQETEYNQQTTRSEKRMGDRNTIGTDYLIESIV</sequence>
<keyword evidence="8" id="KW-0520">NAD</keyword>
<accession>A0A346XQI9</accession>
<dbReference type="AlphaFoldDB" id="A0A346XQI9"/>
<proteinExistence type="predicted"/>
<dbReference type="EMBL" id="MH042179">
    <property type="protein sequence ID" value="AXU93618.1"/>
    <property type="molecule type" value="Genomic_DNA"/>
</dbReference>
<dbReference type="SUPFAM" id="SSF46785">
    <property type="entry name" value="Winged helix' DNA-binding domain"/>
    <property type="match status" value="1"/>
</dbReference>
<keyword evidence="3" id="KW-0677">Repeat</keyword>
<dbReference type="FunFam" id="3.40.50.300:FF:001002">
    <property type="entry name" value="Disease resistance protein (TIR-NBS-LRR class)"/>
    <property type="match status" value="1"/>
</dbReference>
<dbReference type="ExpressionAtlas" id="A0A346XQI9">
    <property type="expression patterns" value="baseline and differential"/>
</dbReference>
<evidence type="ECO:0000256" key="3">
    <source>
        <dbReference type="ARBA" id="ARBA00022737"/>
    </source>
</evidence>
<name>A0A346XQI9_ARATH</name>
<keyword evidence="4" id="KW-0547">Nucleotide-binding</keyword>
<dbReference type="Gene3D" id="1.10.8.430">
    <property type="entry name" value="Helical domain of apoptotic protease-activating factors"/>
    <property type="match status" value="1"/>
</dbReference>
<dbReference type="InterPro" id="IPR011713">
    <property type="entry name" value="Leu-rich_rpt_3"/>
</dbReference>
<keyword evidence="7" id="KW-0067">ATP-binding</keyword>
<keyword evidence="2" id="KW-0433">Leucine-rich repeat</keyword>
<evidence type="ECO:0000259" key="10">
    <source>
        <dbReference type="PROSITE" id="PS50104"/>
    </source>
</evidence>
<organism evidence="11">
    <name type="scientific">Arabidopsis thaliana</name>
    <name type="common">Mouse-ear cress</name>
    <dbReference type="NCBI Taxonomy" id="3702"/>
    <lineage>
        <taxon>Eukaryota</taxon>
        <taxon>Viridiplantae</taxon>
        <taxon>Streptophyta</taxon>
        <taxon>Embryophyta</taxon>
        <taxon>Tracheophyta</taxon>
        <taxon>Spermatophyta</taxon>
        <taxon>Magnoliopsida</taxon>
        <taxon>eudicotyledons</taxon>
        <taxon>Gunneridae</taxon>
        <taxon>Pentapetalae</taxon>
        <taxon>rosids</taxon>
        <taxon>malvids</taxon>
        <taxon>Brassicales</taxon>
        <taxon>Brassicaceae</taxon>
        <taxon>Camelineae</taxon>
        <taxon>Arabidopsis</taxon>
    </lineage>
</organism>
<dbReference type="FunFam" id="1.10.8.430:FF:000002">
    <property type="entry name" value="Disease resistance protein (TIR-NBS-LRR class)"/>
    <property type="match status" value="1"/>
</dbReference>
<dbReference type="InterPro" id="IPR000157">
    <property type="entry name" value="TIR_dom"/>
</dbReference>
<dbReference type="SUPFAM" id="SSF52200">
    <property type="entry name" value="Toll/Interleukin receptor TIR domain"/>
    <property type="match status" value="1"/>
</dbReference>
<dbReference type="FunFam" id="3.40.50.10140:FF:000007">
    <property type="entry name" value="Disease resistance protein (TIR-NBS-LRR class)"/>
    <property type="match status" value="1"/>
</dbReference>
<dbReference type="Gene3D" id="3.80.10.10">
    <property type="entry name" value="Ribonuclease Inhibitor"/>
    <property type="match status" value="3"/>
</dbReference>
<dbReference type="GO" id="GO:0005524">
    <property type="term" value="F:ATP binding"/>
    <property type="evidence" value="ECO:0007669"/>
    <property type="project" value="UniProtKB-KW"/>
</dbReference>
<dbReference type="PANTHER" id="PTHR11017">
    <property type="entry name" value="LEUCINE-RICH REPEAT-CONTAINING PROTEIN"/>
    <property type="match status" value="1"/>
</dbReference>
<protein>
    <recommendedName>
        <fullName evidence="1">ADP-ribosyl cyclase/cyclic ADP-ribose hydrolase</fullName>
        <ecNumber evidence="1">3.2.2.6</ecNumber>
    </recommendedName>
</protein>
<evidence type="ECO:0000256" key="6">
    <source>
        <dbReference type="ARBA" id="ARBA00022821"/>
    </source>
</evidence>
<dbReference type="GO" id="GO:0061809">
    <property type="term" value="F:NAD+ nucleosidase activity, cyclic ADP-ribose generating"/>
    <property type="evidence" value="ECO:0007669"/>
    <property type="project" value="UniProtKB-EC"/>
</dbReference>
<dbReference type="GO" id="GO:0006952">
    <property type="term" value="P:defense response"/>
    <property type="evidence" value="ECO:0007669"/>
    <property type="project" value="UniProtKB-KW"/>
</dbReference>
<dbReference type="InterPro" id="IPR044974">
    <property type="entry name" value="Disease_R_plants"/>
</dbReference>
<dbReference type="Gene3D" id="3.40.50.300">
    <property type="entry name" value="P-loop containing nucleotide triphosphate hydrolases"/>
    <property type="match status" value="1"/>
</dbReference>
<dbReference type="SUPFAM" id="SSF52540">
    <property type="entry name" value="P-loop containing nucleoside triphosphate hydrolases"/>
    <property type="match status" value="1"/>
</dbReference>
<dbReference type="EC" id="3.2.2.6" evidence="1"/>
<dbReference type="PRINTS" id="PR00364">
    <property type="entry name" value="DISEASERSIST"/>
</dbReference>
<evidence type="ECO:0000256" key="8">
    <source>
        <dbReference type="ARBA" id="ARBA00023027"/>
    </source>
</evidence>
<dbReference type="InterPro" id="IPR058192">
    <property type="entry name" value="WHD_ROQ1-like"/>
</dbReference>
<dbReference type="GO" id="GO:0007165">
    <property type="term" value="P:signal transduction"/>
    <property type="evidence" value="ECO:0007669"/>
    <property type="project" value="InterPro"/>
</dbReference>
<dbReference type="InterPro" id="IPR032675">
    <property type="entry name" value="LRR_dom_sf"/>
</dbReference>
<evidence type="ECO:0000256" key="7">
    <source>
        <dbReference type="ARBA" id="ARBA00022840"/>
    </source>
</evidence>
<dbReference type="Pfam" id="PF23282">
    <property type="entry name" value="WHD_ROQ1"/>
    <property type="match status" value="1"/>
</dbReference>
<keyword evidence="6" id="KW-0611">Plant defense</keyword>
<dbReference type="Gene3D" id="3.40.50.10140">
    <property type="entry name" value="Toll/interleukin-1 receptor homology (TIR) domain"/>
    <property type="match status" value="1"/>
</dbReference>
<dbReference type="InterPro" id="IPR027417">
    <property type="entry name" value="P-loop_NTPase"/>
</dbReference>
<dbReference type="FunFam" id="3.80.10.10:FF:000359">
    <property type="entry name" value="Disease resistance protein (TIR-NBS-LRR class) family"/>
    <property type="match status" value="2"/>
</dbReference>
<evidence type="ECO:0000256" key="1">
    <source>
        <dbReference type="ARBA" id="ARBA00011982"/>
    </source>
</evidence>